<comment type="caution">
    <text evidence="2">The sequence shown here is derived from an EMBL/GenBank/DDBJ whole genome shotgun (WGS) entry which is preliminary data.</text>
</comment>
<feature type="transmembrane region" description="Helical" evidence="1">
    <location>
        <begin position="47"/>
        <end position="64"/>
    </location>
</feature>
<name>A0A328AIR7_9CAUL</name>
<keyword evidence="3" id="KW-1185">Reference proteome</keyword>
<accession>A0A328AIR7</accession>
<keyword evidence="1" id="KW-0472">Membrane</keyword>
<protein>
    <submittedName>
        <fullName evidence="2">Uncharacterized protein</fullName>
    </submittedName>
</protein>
<feature type="transmembrane region" description="Helical" evidence="1">
    <location>
        <begin position="84"/>
        <end position="111"/>
    </location>
</feature>
<reference evidence="3" key="1">
    <citation type="submission" date="2018-05" db="EMBL/GenBank/DDBJ databases">
        <authorList>
            <person name="Li X."/>
        </authorList>
    </citation>
    <scope>NUCLEOTIDE SEQUENCE [LARGE SCALE GENOMIC DNA]</scope>
    <source>
        <strain evidence="3">LX32</strain>
    </source>
</reference>
<feature type="transmembrane region" description="Helical" evidence="1">
    <location>
        <begin position="6"/>
        <end position="26"/>
    </location>
</feature>
<dbReference type="RefSeq" id="WP_111527056.1">
    <property type="nucleotide sequence ID" value="NZ_JBHRSG010000001.1"/>
</dbReference>
<evidence type="ECO:0000313" key="3">
    <source>
        <dbReference type="Proteomes" id="UP000249254"/>
    </source>
</evidence>
<sequence>MFPVLLAATFLASLLVCAMTVVLFLPPIRRILEGRLSPQATMLWTRSLLFAVCVVGVAVGARIWDLQRYLSAPEITTDQLSLEVYKTVIATGEANVAVILLVSLGVAVVALMKRRDSPEGCEQEPAKDVGGKEARA</sequence>
<gene>
    <name evidence="2" type="ORF">DJ017_01555</name>
</gene>
<keyword evidence="1" id="KW-0812">Transmembrane</keyword>
<organism evidence="2 3">
    <name type="scientific">Phenylobacterium soli</name>
    <dbReference type="NCBI Taxonomy" id="2170551"/>
    <lineage>
        <taxon>Bacteria</taxon>
        <taxon>Pseudomonadati</taxon>
        <taxon>Pseudomonadota</taxon>
        <taxon>Alphaproteobacteria</taxon>
        <taxon>Caulobacterales</taxon>
        <taxon>Caulobacteraceae</taxon>
        <taxon>Phenylobacterium</taxon>
    </lineage>
</organism>
<proteinExistence type="predicted"/>
<dbReference type="EMBL" id="QFYQ01000001">
    <property type="protein sequence ID" value="RAK53304.1"/>
    <property type="molecule type" value="Genomic_DNA"/>
</dbReference>
<keyword evidence="1" id="KW-1133">Transmembrane helix</keyword>
<evidence type="ECO:0000256" key="1">
    <source>
        <dbReference type="SAM" id="Phobius"/>
    </source>
</evidence>
<dbReference type="Proteomes" id="UP000249254">
    <property type="component" value="Unassembled WGS sequence"/>
</dbReference>
<evidence type="ECO:0000313" key="2">
    <source>
        <dbReference type="EMBL" id="RAK53304.1"/>
    </source>
</evidence>
<dbReference type="OrthoDB" id="2111593at2"/>
<dbReference type="AlphaFoldDB" id="A0A328AIR7"/>